<dbReference type="RefSeq" id="WP_229114851.1">
    <property type="nucleotide sequence ID" value="NZ_CP064787.1"/>
</dbReference>
<reference evidence="2" key="1">
    <citation type="submission" date="2020-11" db="EMBL/GenBank/DDBJ databases">
        <title>Carbohydrate-dependent, anaerobic sulfur respiration: A novel catabolism in halophilic archaea.</title>
        <authorList>
            <person name="Sorokin D.Y."/>
            <person name="Messina E."/>
            <person name="Smedile F."/>
            <person name="La Cono V."/>
            <person name="Hallsworth J.E."/>
            <person name="Yakimov M.M."/>
        </authorList>
    </citation>
    <scope>NUCLEOTIDE SEQUENCE</scope>
    <source>
        <strain evidence="2">HSR12-1</strain>
    </source>
</reference>
<evidence type="ECO:0000313" key="2">
    <source>
        <dbReference type="EMBL" id="QSG05160.1"/>
    </source>
</evidence>
<dbReference type="GeneID" id="68854441"/>
<keyword evidence="1" id="KW-0812">Transmembrane</keyword>
<sequence length="57" mass="5463">MTELSPADWLLALIPAPLVIGAAVGVVSSLSLATAIGAGSVPATGLVGYALFGSAPQ</sequence>
<keyword evidence="1" id="KW-0472">Membrane</keyword>
<name>A0A897MSQ1_9EURY</name>
<proteinExistence type="predicted"/>
<evidence type="ECO:0000256" key="1">
    <source>
        <dbReference type="SAM" id="Phobius"/>
    </source>
</evidence>
<gene>
    <name evidence="2" type="ORF">HSR121_0807</name>
</gene>
<dbReference type="AlphaFoldDB" id="A0A897MSQ1"/>
<accession>A0A897MSQ1</accession>
<keyword evidence="1" id="KW-1133">Transmembrane helix</keyword>
<dbReference type="Pfam" id="PF26047">
    <property type="entry name" value="DUF8015"/>
    <property type="match status" value="1"/>
</dbReference>
<dbReference type="InterPro" id="IPR058328">
    <property type="entry name" value="DUF8015"/>
</dbReference>
<organism evidence="2 3">
    <name type="scientific">Halapricum desulfuricans</name>
    <dbReference type="NCBI Taxonomy" id="2841257"/>
    <lineage>
        <taxon>Archaea</taxon>
        <taxon>Methanobacteriati</taxon>
        <taxon>Methanobacteriota</taxon>
        <taxon>Stenosarchaea group</taxon>
        <taxon>Halobacteria</taxon>
        <taxon>Halobacteriales</taxon>
        <taxon>Haloarculaceae</taxon>
        <taxon>Halapricum</taxon>
    </lineage>
</organism>
<feature type="transmembrane region" description="Helical" evidence="1">
    <location>
        <begin position="7"/>
        <end position="26"/>
    </location>
</feature>
<evidence type="ECO:0000313" key="3">
    <source>
        <dbReference type="Proteomes" id="UP000663525"/>
    </source>
</evidence>
<dbReference type="EMBL" id="CP064787">
    <property type="protein sequence ID" value="QSG05160.1"/>
    <property type="molecule type" value="Genomic_DNA"/>
</dbReference>
<protein>
    <submittedName>
        <fullName evidence="2">Uncharacterized protein</fullName>
    </submittedName>
</protein>
<dbReference type="Proteomes" id="UP000663525">
    <property type="component" value="Chromosome"/>
</dbReference>